<dbReference type="EMBL" id="BGKI01000007">
    <property type="protein sequence ID" value="GBH34498.1"/>
    <property type="molecule type" value="Genomic_DNA"/>
</dbReference>
<organism evidence="1 2">
    <name type="scientific">Nitrosopumilus zosterae</name>
    <dbReference type="NCBI Taxonomy" id="718286"/>
    <lineage>
        <taxon>Archaea</taxon>
        <taxon>Nitrososphaerota</taxon>
        <taxon>Nitrososphaeria</taxon>
        <taxon>Nitrosopumilales</taxon>
        <taxon>Nitrosopumilaceae</taxon>
        <taxon>Nitrosopumilus</taxon>
    </lineage>
</organism>
<evidence type="ECO:0000313" key="1">
    <source>
        <dbReference type="EMBL" id="GBH34498.1"/>
    </source>
</evidence>
<reference evidence="1 2" key="1">
    <citation type="submission" date="2018-05" db="EMBL/GenBank/DDBJ databases">
        <title>genome sequencing of Nitrosopumilus sp. NM25.</title>
        <authorList>
            <person name="Mori K."/>
            <person name="Nakagawa T."/>
        </authorList>
    </citation>
    <scope>NUCLEOTIDE SEQUENCE [LARGE SCALE GENOMIC DNA]</scope>
    <source>
        <strain evidence="1 2">NM25</strain>
    </source>
</reference>
<dbReference type="GeneID" id="76209211"/>
<protein>
    <submittedName>
        <fullName evidence="1">Uncharacterized protein</fullName>
    </submittedName>
</protein>
<keyword evidence="2" id="KW-1185">Reference proteome</keyword>
<sequence>MTEMLTDREKLVSVYGFTKYYSDENIPDDFIHMLVEQCVKKNTNLETVDLKKEIEGLDNFLTFTIESTMQNIEKSVLYKRIISDIPKPFTVGDYLKKNAREALIFVYSVGKGIEDASKESNVPFDFQNYIKKFDDWVFYESFSDKEFEEIPKHTLRFLNTVTDEIKRKPESGERE</sequence>
<dbReference type="RefSeq" id="WP_109877117.1">
    <property type="nucleotide sequence ID" value="NZ_AP026695.1"/>
</dbReference>
<proteinExistence type="predicted"/>
<comment type="caution">
    <text evidence="1">The sequence shown here is derived from an EMBL/GenBank/DDBJ whole genome shotgun (WGS) entry which is preliminary data.</text>
</comment>
<dbReference type="AlphaFoldDB" id="A0A2S2KSS4"/>
<evidence type="ECO:0000313" key="2">
    <source>
        <dbReference type="Proteomes" id="UP000245829"/>
    </source>
</evidence>
<dbReference type="Proteomes" id="UP000245829">
    <property type="component" value="Unassembled WGS sequence"/>
</dbReference>
<name>A0A2S2KSS4_9ARCH</name>
<accession>A0A2S2KSS4</accession>
<gene>
    <name evidence="1" type="ORF">NZNM25_12890</name>
</gene>
<dbReference type="OrthoDB" id="374115at2157"/>